<dbReference type="NCBIfam" id="TIGR00318">
    <property type="entry name" value="cyaB"/>
    <property type="match status" value="1"/>
</dbReference>
<dbReference type="Proteomes" id="UP000679213">
    <property type="component" value="Chromosome I"/>
</dbReference>
<dbReference type="SUPFAM" id="SSF55154">
    <property type="entry name" value="CYTH-like phosphatases"/>
    <property type="match status" value="1"/>
</dbReference>
<dbReference type="InterPro" id="IPR008173">
    <property type="entry name" value="Adenylyl_cyclase_CyaB"/>
</dbReference>
<evidence type="ECO:0000313" key="3">
    <source>
        <dbReference type="Proteomes" id="UP000679213"/>
    </source>
</evidence>
<dbReference type="GeneID" id="65883290"/>
<dbReference type="EC" id="4.6.1.1" evidence="2"/>
<dbReference type="PROSITE" id="PS51707">
    <property type="entry name" value="CYTH"/>
    <property type="match status" value="1"/>
</dbReference>
<dbReference type="Gene3D" id="2.40.320.10">
    <property type="entry name" value="Hypothetical Protein Pfu-838710-001"/>
    <property type="match status" value="1"/>
</dbReference>
<dbReference type="RefSeq" id="WP_214400369.1">
    <property type="nucleotide sequence ID" value="NZ_LR792632.1"/>
</dbReference>
<protein>
    <submittedName>
        <fullName evidence="2">Adenylate cyclase</fullName>
        <ecNumber evidence="2">4.6.1.1</ecNumber>
    </submittedName>
</protein>
<sequence length="181" mass="21394">MIEVEIKVKIDNKDEIIEKLKKFGFKFIKKKFQEDIYFNGIDRDFRKTDEALRIRDDDGTFFITYKGPKLDNISKTREEIEVKIEDKEKMRLILKKLGFKEVLPIRKIREIYKKGDIIASIDNVEGLGLFLELEKSISDSEITKKDEILNELLDLLKSLNISKDKIIRKSYLELRGEYGKI</sequence>
<dbReference type="InterPro" id="IPR033469">
    <property type="entry name" value="CYTH-like_dom_sf"/>
</dbReference>
<feature type="domain" description="CYTH" evidence="1">
    <location>
        <begin position="1"/>
        <end position="177"/>
    </location>
</feature>
<dbReference type="GO" id="GO:0004016">
    <property type="term" value="F:adenylate cyclase activity"/>
    <property type="evidence" value="ECO:0007669"/>
    <property type="project" value="UniProtKB-EC"/>
</dbReference>
<dbReference type="PANTHER" id="PTHR21028:SF2">
    <property type="entry name" value="CYTH DOMAIN-CONTAINING PROTEIN"/>
    <property type="match status" value="1"/>
</dbReference>
<reference evidence="2 3" key="1">
    <citation type="submission" date="2020-04" db="EMBL/GenBank/DDBJ databases">
        <authorList>
            <consortium name="Genoscope - CEA"/>
            <person name="William W."/>
        </authorList>
    </citation>
    <scope>NUCLEOTIDE SEQUENCE [LARGE SCALE GENOMIC DNA]</scope>
    <source>
        <strain evidence="2 3">SG7</strain>
    </source>
</reference>
<keyword evidence="3" id="KW-1185">Reference proteome</keyword>
<proteinExistence type="predicted"/>
<name>A0A8D6PQ58_9EURY</name>
<evidence type="ECO:0000259" key="1">
    <source>
        <dbReference type="PROSITE" id="PS51707"/>
    </source>
</evidence>
<dbReference type="SMART" id="SM01118">
    <property type="entry name" value="CYTH"/>
    <property type="match status" value="1"/>
</dbReference>
<dbReference type="CDD" id="cd07890">
    <property type="entry name" value="CYTH-like_AC_IV-like"/>
    <property type="match status" value="1"/>
</dbReference>
<dbReference type="EMBL" id="LR792632">
    <property type="protein sequence ID" value="CAB3287961.1"/>
    <property type="molecule type" value="Genomic_DNA"/>
</dbReference>
<dbReference type="Pfam" id="PF01928">
    <property type="entry name" value="CYTH"/>
    <property type="match status" value="1"/>
</dbReference>
<dbReference type="InterPro" id="IPR023577">
    <property type="entry name" value="CYTH_domain"/>
</dbReference>
<dbReference type="AlphaFoldDB" id="A0A8D6PQ58"/>
<gene>
    <name evidence="2" type="ORF">MLAUSG7_0477</name>
</gene>
<dbReference type="PANTHER" id="PTHR21028">
    <property type="entry name" value="SI:CH211-156B7.4"/>
    <property type="match status" value="1"/>
</dbReference>
<dbReference type="KEGG" id="mesg:MLAUSG7_0477"/>
<evidence type="ECO:0000313" key="2">
    <source>
        <dbReference type="EMBL" id="CAB3287961.1"/>
    </source>
</evidence>
<organism evidence="2 3">
    <name type="scientific">Methanocaldococcus lauensis</name>
    <dbReference type="NCBI Taxonomy" id="2546128"/>
    <lineage>
        <taxon>Archaea</taxon>
        <taxon>Methanobacteriati</taxon>
        <taxon>Methanobacteriota</taxon>
        <taxon>Methanomada group</taxon>
        <taxon>Methanococci</taxon>
        <taxon>Methanococcales</taxon>
        <taxon>Methanocaldococcaceae</taxon>
        <taxon>Methanocaldococcus</taxon>
    </lineage>
</organism>
<keyword evidence="2" id="KW-0456">Lyase</keyword>
<accession>A0A8D6PQ58</accession>